<feature type="compositionally biased region" description="Polar residues" evidence="1">
    <location>
        <begin position="124"/>
        <end position="133"/>
    </location>
</feature>
<dbReference type="EMBL" id="SOZI01000001">
    <property type="protein sequence ID" value="TNY24818.1"/>
    <property type="molecule type" value="Genomic_DNA"/>
</dbReference>
<dbReference type="AlphaFoldDB" id="A0A5C5G6T8"/>
<feature type="region of interest" description="Disordered" evidence="1">
    <location>
        <begin position="209"/>
        <end position="258"/>
    </location>
</feature>
<organism evidence="2 3">
    <name type="scientific">Rhodotorula diobovata</name>
    <dbReference type="NCBI Taxonomy" id="5288"/>
    <lineage>
        <taxon>Eukaryota</taxon>
        <taxon>Fungi</taxon>
        <taxon>Dikarya</taxon>
        <taxon>Basidiomycota</taxon>
        <taxon>Pucciniomycotina</taxon>
        <taxon>Microbotryomycetes</taxon>
        <taxon>Sporidiobolales</taxon>
        <taxon>Sporidiobolaceae</taxon>
        <taxon>Rhodotorula</taxon>
    </lineage>
</organism>
<sequence length="313" mass="33568">MPSSPPRPLRVPSGWRTPPGRLLGFDVVCDNAKSALAKVASPKRRGETRVSSSTRTQYLAQAEVDLSAQHEPSWSPLDEEATQGPSSADEEHVKVDLRPPTPHRLRSFAKCLRSTLSLGRSSTKDTLTPSQPSFIDASKWVPPPSAAEPKPPSVPRKLLNLVSKRPEPRKQQDVPLHLLPYEAYRRALGPPIVVLYGGKTLDELLRQHGRGEPSAASSGFTSSSDDEGSGSDASADQPEGARDGSEGSTCSSADSSVSSGLVLRRVVKVNREPDLTWLDWDTPAGRRRSIEAWLVELGASAAKEGDGNAGSTS</sequence>
<protein>
    <submittedName>
        <fullName evidence="2">Uncharacterized protein</fullName>
    </submittedName>
</protein>
<keyword evidence="3" id="KW-1185">Reference proteome</keyword>
<reference evidence="2 3" key="1">
    <citation type="submission" date="2019-03" db="EMBL/GenBank/DDBJ databases">
        <title>Rhodosporidium diobovatum UCD-FST 08-225 genome sequencing, assembly, and annotation.</title>
        <authorList>
            <person name="Fakankun I.U."/>
            <person name="Fristensky B."/>
            <person name="Levin D.B."/>
        </authorList>
    </citation>
    <scope>NUCLEOTIDE SEQUENCE [LARGE SCALE GENOMIC DNA]</scope>
    <source>
        <strain evidence="2 3">UCD-FST 08-225</strain>
    </source>
</reference>
<evidence type="ECO:0000313" key="2">
    <source>
        <dbReference type="EMBL" id="TNY24818.1"/>
    </source>
</evidence>
<gene>
    <name evidence="2" type="ORF">DMC30DRAFT_7429</name>
</gene>
<name>A0A5C5G6T8_9BASI</name>
<evidence type="ECO:0000256" key="1">
    <source>
        <dbReference type="SAM" id="MobiDB-lite"/>
    </source>
</evidence>
<evidence type="ECO:0000313" key="3">
    <source>
        <dbReference type="Proteomes" id="UP000311382"/>
    </source>
</evidence>
<comment type="caution">
    <text evidence="2">The sequence shown here is derived from an EMBL/GenBank/DDBJ whole genome shotgun (WGS) entry which is preliminary data.</text>
</comment>
<feature type="region of interest" description="Disordered" evidence="1">
    <location>
        <begin position="120"/>
        <end position="156"/>
    </location>
</feature>
<feature type="region of interest" description="Disordered" evidence="1">
    <location>
        <begin position="66"/>
        <end position="100"/>
    </location>
</feature>
<dbReference type="Proteomes" id="UP000311382">
    <property type="component" value="Unassembled WGS sequence"/>
</dbReference>
<feature type="compositionally biased region" description="Low complexity" evidence="1">
    <location>
        <begin position="214"/>
        <end position="223"/>
    </location>
</feature>
<feature type="compositionally biased region" description="Pro residues" evidence="1">
    <location>
        <begin position="141"/>
        <end position="154"/>
    </location>
</feature>
<accession>A0A5C5G6T8</accession>
<feature type="compositionally biased region" description="Low complexity" evidence="1">
    <location>
        <begin position="248"/>
        <end position="258"/>
    </location>
</feature>
<proteinExistence type="predicted"/>